<dbReference type="Proteomes" id="UP000429523">
    <property type="component" value="Unassembled WGS sequence"/>
</dbReference>
<keyword evidence="8" id="KW-1185">Reference proteome</keyword>
<dbReference type="Proteomes" id="UP000488956">
    <property type="component" value="Unassembled WGS sequence"/>
</dbReference>
<evidence type="ECO:0000313" key="3">
    <source>
        <dbReference type="EMBL" id="KAE9070006.1"/>
    </source>
</evidence>
<dbReference type="EMBL" id="QXFZ01011059">
    <property type="protein sequence ID" value="KAE9053455.1"/>
    <property type="molecule type" value="Genomic_DNA"/>
</dbReference>
<evidence type="ECO:0000313" key="5">
    <source>
        <dbReference type="EMBL" id="KAE9183672.1"/>
    </source>
</evidence>
<organism evidence="1 7">
    <name type="scientific">Phytophthora fragariae</name>
    <dbReference type="NCBI Taxonomy" id="53985"/>
    <lineage>
        <taxon>Eukaryota</taxon>
        <taxon>Sar</taxon>
        <taxon>Stramenopiles</taxon>
        <taxon>Oomycota</taxon>
        <taxon>Peronosporomycetes</taxon>
        <taxon>Peronosporales</taxon>
        <taxon>Peronosporaceae</taxon>
        <taxon>Phytophthora</taxon>
    </lineage>
</organism>
<evidence type="ECO:0000313" key="2">
    <source>
        <dbReference type="EMBL" id="KAE9053455.1"/>
    </source>
</evidence>
<evidence type="ECO:0000313" key="9">
    <source>
        <dbReference type="Proteomes" id="UP000437068"/>
    </source>
</evidence>
<dbReference type="EMBL" id="QXGE01003383">
    <property type="protein sequence ID" value="KAE9275385.1"/>
    <property type="molecule type" value="Genomic_DNA"/>
</dbReference>
<gene>
    <name evidence="6" type="ORF">PF001_g26615</name>
    <name evidence="5" type="ORF">PF004_g23886</name>
    <name evidence="4" type="ORF">PF005_g33643</name>
    <name evidence="2" type="ORF">PF007_g32943</name>
    <name evidence="1" type="ORF">PF009_g15932</name>
    <name evidence="3" type="ORF">PF010_g26454</name>
</gene>
<dbReference type="OrthoDB" id="2422440at2759"/>
<protein>
    <submittedName>
        <fullName evidence="1">Uncharacterized protein</fullName>
    </submittedName>
</protein>
<evidence type="ECO:0000313" key="1">
    <source>
        <dbReference type="EMBL" id="KAE8934085.1"/>
    </source>
</evidence>
<dbReference type="AlphaFoldDB" id="A0A6A3EKS3"/>
<dbReference type="Proteomes" id="UP000433483">
    <property type="component" value="Unassembled WGS sequence"/>
</dbReference>
<comment type="caution">
    <text evidence="1">The sequence shown here is derived from an EMBL/GenBank/DDBJ whole genome shotgun (WGS) entry which is preliminary data.</text>
</comment>
<evidence type="ECO:0000313" key="4">
    <source>
        <dbReference type="EMBL" id="KAE9146504.1"/>
    </source>
</evidence>
<evidence type="ECO:0000313" key="12">
    <source>
        <dbReference type="Proteomes" id="UP000488956"/>
    </source>
</evidence>
<sequence>MWAHPETTKLARCFMGLLVLDCTYKTNKYRLPLLDAIVVTGMNYCRWYKFGSLAKPNLTTRGLAQK</sequence>
<dbReference type="EMBL" id="QXGB01011726">
    <property type="protein sequence ID" value="KAE9146504.1"/>
    <property type="molecule type" value="Genomic_DNA"/>
</dbReference>
<dbReference type="EMBL" id="QXGC01002626">
    <property type="protein sequence ID" value="KAE9183672.1"/>
    <property type="molecule type" value="Genomic_DNA"/>
</dbReference>
<dbReference type="Proteomes" id="UP000437068">
    <property type="component" value="Unassembled WGS sequence"/>
</dbReference>
<evidence type="ECO:0000313" key="8">
    <source>
        <dbReference type="Proteomes" id="UP000433483"/>
    </source>
</evidence>
<evidence type="ECO:0000313" key="6">
    <source>
        <dbReference type="EMBL" id="KAE9275385.1"/>
    </source>
</evidence>
<evidence type="ECO:0000313" key="10">
    <source>
        <dbReference type="Proteomes" id="UP000441208"/>
    </source>
</evidence>
<name>A0A6A3EKS3_9STRA</name>
<evidence type="ECO:0000313" key="7">
    <source>
        <dbReference type="Proteomes" id="UP000429523"/>
    </source>
</evidence>
<proteinExistence type="predicted"/>
<accession>A0A6A3EKS3</accession>
<dbReference type="EMBL" id="QXFX01003282">
    <property type="protein sequence ID" value="KAE9070006.1"/>
    <property type="molecule type" value="Genomic_DNA"/>
</dbReference>
<dbReference type="EMBL" id="QXGF01000947">
    <property type="protein sequence ID" value="KAE8934085.1"/>
    <property type="molecule type" value="Genomic_DNA"/>
</dbReference>
<reference evidence="7 8" key="1">
    <citation type="submission" date="2018-08" db="EMBL/GenBank/DDBJ databases">
        <title>Genomic investigation of the strawberry pathogen Phytophthora fragariae indicates pathogenicity is determined by transcriptional variation in three key races.</title>
        <authorList>
            <person name="Adams T.M."/>
            <person name="Armitage A.D."/>
            <person name="Sobczyk M.K."/>
            <person name="Bates H.J."/>
            <person name="Dunwell J.M."/>
            <person name="Nellist C.F."/>
            <person name="Harrison R.J."/>
        </authorList>
    </citation>
    <scope>NUCLEOTIDE SEQUENCE [LARGE SCALE GENOMIC DNA]</scope>
    <source>
        <strain evidence="6 9">A4</strain>
        <strain evidence="5 11">BC-23</strain>
        <strain evidence="4 8">NOV-27</strain>
        <strain evidence="2 10">NOV-71</strain>
        <strain evidence="1 7">NOV-9</strain>
        <strain evidence="3 12">ONT-3</strain>
    </source>
</reference>
<dbReference type="Proteomes" id="UP000441208">
    <property type="component" value="Unassembled WGS sequence"/>
</dbReference>
<dbReference type="Proteomes" id="UP000476176">
    <property type="component" value="Unassembled WGS sequence"/>
</dbReference>
<evidence type="ECO:0000313" key="11">
    <source>
        <dbReference type="Proteomes" id="UP000476176"/>
    </source>
</evidence>